<comment type="caution">
    <text evidence="1">The sequence shown here is derived from an EMBL/GenBank/DDBJ whole genome shotgun (WGS) entry which is preliminary data.</text>
</comment>
<evidence type="ECO:0000313" key="1">
    <source>
        <dbReference type="EMBL" id="MBU5491485.1"/>
    </source>
</evidence>
<evidence type="ECO:0000313" key="2">
    <source>
        <dbReference type="Proteomes" id="UP000783588"/>
    </source>
</evidence>
<proteinExistence type="predicted"/>
<gene>
    <name evidence="1" type="ORF">KQI75_12820</name>
</gene>
<dbReference type="Proteomes" id="UP000783588">
    <property type="component" value="Unassembled WGS sequence"/>
</dbReference>
<sequence length="156" mass="16826">MSETFASLSALEQELTFSSFSRADALRLGLLINEASQGYPAPVATEIVINGVVVYRYFQDGARPDSELWLERKRNAVELMQMGSLCFGCMLSESGESLEDRKLHADDFAPGGGGMPIVLAGTGMIGSVCVSGEPNHLDDQEIVVKALRQLKAEKNG</sequence>
<reference evidence="1 2" key="1">
    <citation type="submission" date="2021-06" db="EMBL/GenBank/DDBJ databases">
        <authorList>
            <person name="Sun Q."/>
            <person name="Li D."/>
        </authorList>
    </citation>
    <scope>NUCLEOTIDE SEQUENCE [LARGE SCALE GENOMIC DNA]</scope>
    <source>
        <strain evidence="1 2">MSJd-7</strain>
    </source>
</reference>
<name>A0ABS6EX99_9FIRM</name>
<dbReference type="InterPro" id="IPR010371">
    <property type="entry name" value="YBR137W-like"/>
</dbReference>
<accession>A0ABS6EX99</accession>
<dbReference type="PANTHER" id="PTHR28255:SF1">
    <property type="entry name" value="UPF0303 PROTEIN YBR137W"/>
    <property type="match status" value="1"/>
</dbReference>
<organism evidence="1 2">
    <name type="scientific">Butyricicoccus intestinisimiae</name>
    <dbReference type="NCBI Taxonomy" id="2841509"/>
    <lineage>
        <taxon>Bacteria</taxon>
        <taxon>Bacillati</taxon>
        <taxon>Bacillota</taxon>
        <taxon>Clostridia</taxon>
        <taxon>Eubacteriales</taxon>
        <taxon>Butyricicoccaceae</taxon>
        <taxon>Butyricicoccus</taxon>
    </lineage>
</organism>
<keyword evidence="2" id="KW-1185">Reference proteome</keyword>
<dbReference type="RefSeq" id="WP_216471227.1">
    <property type="nucleotide sequence ID" value="NZ_JAHLQI010000009.1"/>
</dbReference>
<dbReference type="InterPro" id="IPR005624">
    <property type="entry name" value="PduO/GlcC-like"/>
</dbReference>
<dbReference type="Pfam" id="PF03928">
    <property type="entry name" value="HbpS-like"/>
    <property type="match status" value="1"/>
</dbReference>
<protein>
    <submittedName>
        <fullName evidence="1">Heme-binding protein</fullName>
    </submittedName>
</protein>
<dbReference type="PANTHER" id="PTHR28255">
    <property type="match status" value="1"/>
</dbReference>
<dbReference type="EMBL" id="JAHLQI010000009">
    <property type="protein sequence ID" value="MBU5491485.1"/>
    <property type="molecule type" value="Genomic_DNA"/>
</dbReference>